<evidence type="ECO:0000259" key="1">
    <source>
        <dbReference type="Pfam" id="PF13966"/>
    </source>
</evidence>
<accession>A0AAW2DEK7</accession>
<sequence length="110" mass="12719">MHSPRENLMSRMDIPEPWCVLCNQEVESASHLFLKCPVAKALWFAACWGFKSDEDHLVHPCEIIKLILEPPSTFCQVQDLWLVSLKMALTMEEIWCIRNALIHLKVSVDL</sequence>
<feature type="domain" description="Reverse transcriptase zinc-binding" evidence="1">
    <location>
        <begin position="8"/>
        <end position="43"/>
    </location>
</feature>
<proteinExistence type="predicted"/>
<comment type="caution">
    <text evidence="2">The sequence shown here is derived from an EMBL/GenBank/DDBJ whole genome shotgun (WGS) entry which is preliminary data.</text>
</comment>
<name>A0AAW2DEK7_9ROSI</name>
<gene>
    <name evidence="2" type="ORF">SO802_010379</name>
</gene>
<evidence type="ECO:0000313" key="3">
    <source>
        <dbReference type="Proteomes" id="UP001459277"/>
    </source>
</evidence>
<evidence type="ECO:0000313" key="2">
    <source>
        <dbReference type="EMBL" id="KAL0008877.1"/>
    </source>
</evidence>
<reference evidence="2 3" key="1">
    <citation type="submission" date="2024-01" db="EMBL/GenBank/DDBJ databases">
        <title>A telomere-to-telomere, gap-free genome of sweet tea (Lithocarpus litseifolius).</title>
        <authorList>
            <person name="Zhou J."/>
        </authorList>
    </citation>
    <scope>NUCLEOTIDE SEQUENCE [LARGE SCALE GENOMIC DNA]</scope>
    <source>
        <strain evidence="2">Zhou-2022a</strain>
        <tissue evidence="2">Leaf</tissue>
    </source>
</reference>
<protein>
    <recommendedName>
        <fullName evidence="1">Reverse transcriptase zinc-binding domain-containing protein</fullName>
    </recommendedName>
</protein>
<dbReference type="AlphaFoldDB" id="A0AAW2DEK7"/>
<organism evidence="2 3">
    <name type="scientific">Lithocarpus litseifolius</name>
    <dbReference type="NCBI Taxonomy" id="425828"/>
    <lineage>
        <taxon>Eukaryota</taxon>
        <taxon>Viridiplantae</taxon>
        <taxon>Streptophyta</taxon>
        <taxon>Embryophyta</taxon>
        <taxon>Tracheophyta</taxon>
        <taxon>Spermatophyta</taxon>
        <taxon>Magnoliopsida</taxon>
        <taxon>eudicotyledons</taxon>
        <taxon>Gunneridae</taxon>
        <taxon>Pentapetalae</taxon>
        <taxon>rosids</taxon>
        <taxon>fabids</taxon>
        <taxon>Fagales</taxon>
        <taxon>Fagaceae</taxon>
        <taxon>Lithocarpus</taxon>
    </lineage>
</organism>
<dbReference type="Proteomes" id="UP001459277">
    <property type="component" value="Unassembled WGS sequence"/>
</dbReference>
<dbReference type="EMBL" id="JAZDWU010000003">
    <property type="protein sequence ID" value="KAL0008877.1"/>
    <property type="molecule type" value="Genomic_DNA"/>
</dbReference>
<keyword evidence="3" id="KW-1185">Reference proteome</keyword>
<dbReference type="Pfam" id="PF13966">
    <property type="entry name" value="zf-RVT"/>
    <property type="match status" value="1"/>
</dbReference>
<dbReference type="InterPro" id="IPR026960">
    <property type="entry name" value="RVT-Znf"/>
</dbReference>